<dbReference type="RefSeq" id="WP_149840919.1">
    <property type="nucleotide sequence ID" value="NZ_VUOC01000004.1"/>
</dbReference>
<dbReference type="Proteomes" id="UP000324611">
    <property type="component" value="Unassembled WGS sequence"/>
</dbReference>
<name>A0A5B2VN56_9BACT</name>
<gene>
    <name evidence="1" type="ORF">F0L74_26480</name>
</gene>
<evidence type="ECO:0000313" key="1">
    <source>
        <dbReference type="EMBL" id="KAA2239742.1"/>
    </source>
</evidence>
<dbReference type="EMBL" id="VUOC01000004">
    <property type="protein sequence ID" value="KAA2239742.1"/>
    <property type="molecule type" value="Genomic_DNA"/>
</dbReference>
<reference evidence="1 2" key="2">
    <citation type="submission" date="2019-09" db="EMBL/GenBank/DDBJ databases">
        <authorList>
            <person name="Jin C."/>
        </authorList>
    </citation>
    <scope>NUCLEOTIDE SEQUENCE [LARGE SCALE GENOMIC DNA]</scope>
    <source>
        <strain evidence="1 2">BN140078</strain>
    </source>
</reference>
<reference evidence="1 2" key="1">
    <citation type="submission" date="2019-09" db="EMBL/GenBank/DDBJ databases">
        <title>Chitinophaga ginsengihumi sp. nov., isolated from soil of ginseng rhizosphere.</title>
        <authorList>
            <person name="Lee J."/>
        </authorList>
    </citation>
    <scope>NUCLEOTIDE SEQUENCE [LARGE SCALE GENOMIC DNA]</scope>
    <source>
        <strain evidence="1 2">BN140078</strain>
    </source>
</reference>
<organism evidence="1 2">
    <name type="scientific">Chitinophaga agrisoli</name>
    <dbReference type="NCBI Taxonomy" id="2607653"/>
    <lineage>
        <taxon>Bacteria</taxon>
        <taxon>Pseudomonadati</taxon>
        <taxon>Bacteroidota</taxon>
        <taxon>Chitinophagia</taxon>
        <taxon>Chitinophagales</taxon>
        <taxon>Chitinophagaceae</taxon>
        <taxon>Chitinophaga</taxon>
    </lineage>
</organism>
<accession>A0A5B2VN56</accession>
<comment type="caution">
    <text evidence="1">The sequence shown here is derived from an EMBL/GenBank/DDBJ whole genome shotgun (WGS) entry which is preliminary data.</text>
</comment>
<sequence>MELKTNQKNFMGHYNHSIEESTLDYALFETLTSPGRSDSETALHIIYGRYAPKLHRAISRKIKNREMAKRVLFTIAFTLWKMRGRLPMDITIRKFLRECLNTVPRFDHDRADSSVEYILQHSKIAGDISSDEVSVCFKGYLERLHVYSDDRKPTYLQYIAQNHTEADELFWKIFRVLDLRH</sequence>
<dbReference type="AlphaFoldDB" id="A0A5B2VN56"/>
<keyword evidence="2" id="KW-1185">Reference proteome</keyword>
<evidence type="ECO:0000313" key="2">
    <source>
        <dbReference type="Proteomes" id="UP000324611"/>
    </source>
</evidence>
<protein>
    <submittedName>
        <fullName evidence="1">Uncharacterized protein</fullName>
    </submittedName>
</protein>
<proteinExistence type="predicted"/>